<keyword evidence="6 8" id="KW-0456">Lyase</keyword>
<evidence type="ECO:0000313" key="9">
    <source>
        <dbReference type="EMBL" id="MDR7153844.1"/>
    </source>
</evidence>
<dbReference type="CDD" id="cd00884">
    <property type="entry name" value="beta_CA_cladeB"/>
    <property type="match status" value="1"/>
</dbReference>
<evidence type="ECO:0000256" key="3">
    <source>
        <dbReference type="ARBA" id="ARBA00012925"/>
    </source>
</evidence>
<dbReference type="InterPro" id="IPR045066">
    <property type="entry name" value="Beta_CA_cladeB"/>
</dbReference>
<keyword evidence="5 8" id="KW-0862">Zinc</keyword>
<comment type="function">
    <text evidence="8">Reversible hydration of carbon dioxide.</text>
</comment>
<evidence type="ECO:0000256" key="5">
    <source>
        <dbReference type="ARBA" id="ARBA00022833"/>
    </source>
</evidence>
<comment type="caution">
    <text evidence="9">The sequence shown here is derived from an EMBL/GenBank/DDBJ whole genome shotgun (WGS) entry which is preliminary data.</text>
</comment>
<sequence length="234" mass="25355">MAPDSDAGPVLPVLILSGTPRRMTDFTDMLAGYRRFRETGWAQQRGRWDELNEGQSPRVMVIACSDSRVDPTQIFDSSPGEIFVVRNVAALVPPFETTPGHHGVSAALEFAVQVLKVGEIVVMGHGKCGGCKVALSHDLKDAEPGEGGFIHNWIELLDGARETVIATHGEDSSQDAERAMELEAVKVSLANLRTFPCVRSKERKGELKLVGAFFAISDGQLHVMDEQSGIFAPA</sequence>
<evidence type="ECO:0000313" key="10">
    <source>
        <dbReference type="Proteomes" id="UP001267638"/>
    </source>
</evidence>
<evidence type="ECO:0000256" key="6">
    <source>
        <dbReference type="ARBA" id="ARBA00023239"/>
    </source>
</evidence>
<comment type="catalytic activity">
    <reaction evidence="7 8">
        <text>hydrogencarbonate + H(+) = CO2 + H2O</text>
        <dbReference type="Rhea" id="RHEA:10748"/>
        <dbReference type="ChEBI" id="CHEBI:15377"/>
        <dbReference type="ChEBI" id="CHEBI:15378"/>
        <dbReference type="ChEBI" id="CHEBI:16526"/>
        <dbReference type="ChEBI" id="CHEBI:17544"/>
        <dbReference type="EC" id="4.2.1.1"/>
    </reaction>
</comment>
<dbReference type="PROSITE" id="PS00705">
    <property type="entry name" value="PROK_CO2_ANHYDRASE_2"/>
    <property type="match status" value="1"/>
</dbReference>
<keyword evidence="10" id="KW-1185">Reference proteome</keyword>
<dbReference type="EMBL" id="JAVDWV010000003">
    <property type="protein sequence ID" value="MDR7153844.1"/>
    <property type="molecule type" value="Genomic_DNA"/>
</dbReference>
<keyword evidence="4" id="KW-0479">Metal-binding</keyword>
<evidence type="ECO:0000256" key="8">
    <source>
        <dbReference type="RuleBase" id="RU003956"/>
    </source>
</evidence>
<dbReference type="Proteomes" id="UP001267638">
    <property type="component" value="Unassembled WGS sequence"/>
</dbReference>
<dbReference type="InterPro" id="IPR001765">
    <property type="entry name" value="Carbonic_anhydrase"/>
</dbReference>
<evidence type="ECO:0000256" key="2">
    <source>
        <dbReference type="ARBA" id="ARBA00006217"/>
    </source>
</evidence>
<dbReference type="EC" id="4.2.1.1" evidence="3 8"/>
<organism evidence="9 10">
    <name type="scientific">Sphingobium xenophagum</name>
    <dbReference type="NCBI Taxonomy" id="121428"/>
    <lineage>
        <taxon>Bacteria</taxon>
        <taxon>Pseudomonadati</taxon>
        <taxon>Pseudomonadota</taxon>
        <taxon>Alphaproteobacteria</taxon>
        <taxon>Sphingomonadales</taxon>
        <taxon>Sphingomonadaceae</taxon>
        <taxon>Sphingobium</taxon>
    </lineage>
</organism>
<protein>
    <recommendedName>
        <fullName evidence="3 8">Carbonic anhydrase</fullName>
        <ecNumber evidence="3 8">4.2.1.1</ecNumber>
    </recommendedName>
    <alternativeName>
        <fullName evidence="8">Carbonate dehydratase</fullName>
    </alternativeName>
</protein>
<evidence type="ECO:0000256" key="7">
    <source>
        <dbReference type="ARBA" id="ARBA00048348"/>
    </source>
</evidence>
<accession>A0ABU1WX27</accession>
<dbReference type="SMART" id="SM00947">
    <property type="entry name" value="Pro_CA"/>
    <property type="match status" value="1"/>
</dbReference>
<reference evidence="9 10" key="1">
    <citation type="submission" date="2023-07" db="EMBL/GenBank/DDBJ databases">
        <title>Sorghum-associated microbial communities from plants grown in Nebraska, USA.</title>
        <authorList>
            <person name="Schachtman D."/>
        </authorList>
    </citation>
    <scope>NUCLEOTIDE SEQUENCE [LARGE SCALE GENOMIC DNA]</scope>
    <source>
        <strain evidence="9 10">4256</strain>
    </source>
</reference>
<evidence type="ECO:0000256" key="4">
    <source>
        <dbReference type="ARBA" id="ARBA00022723"/>
    </source>
</evidence>
<dbReference type="InterPro" id="IPR036874">
    <property type="entry name" value="Carbonic_anhydrase_sf"/>
</dbReference>
<dbReference type="GO" id="GO:0004089">
    <property type="term" value="F:carbonate dehydratase activity"/>
    <property type="evidence" value="ECO:0007669"/>
    <property type="project" value="UniProtKB-EC"/>
</dbReference>
<name>A0ABU1WX27_SPHXE</name>
<dbReference type="SUPFAM" id="SSF53056">
    <property type="entry name" value="beta-carbonic anhydrase, cab"/>
    <property type="match status" value="1"/>
</dbReference>
<dbReference type="InterPro" id="IPR015892">
    <property type="entry name" value="Carbonic_anhydrase_CS"/>
</dbReference>
<dbReference type="Gene3D" id="3.40.1050.10">
    <property type="entry name" value="Carbonic anhydrase"/>
    <property type="match status" value="1"/>
</dbReference>
<comment type="cofactor">
    <cofactor evidence="1">
        <name>Zn(2+)</name>
        <dbReference type="ChEBI" id="CHEBI:29105"/>
    </cofactor>
</comment>
<dbReference type="PANTHER" id="PTHR11002:SF76">
    <property type="entry name" value="CARBONIC ANHYDRASE"/>
    <property type="match status" value="1"/>
</dbReference>
<dbReference type="Pfam" id="PF00484">
    <property type="entry name" value="Pro_CA"/>
    <property type="match status" value="1"/>
</dbReference>
<comment type="similarity">
    <text evidence="2 8">Belongs to the beta-class carbonic anhydrase family.</text>
</comment>
<proteinExistence type="inferred from homology"/>
<evidence type="ECO:0000256" key="1">
    <source>
        <dbReference type="ARBA" id="ARBA00001947"/>
    </source>
</evidence>
<dbReference type="PROSITE" id="PS00704">
    <property type="entry name" value="PROK_CO2_ANHYDRASE_1"/>
    <property type="match status" value="1"/>
</dbReference>
<gene>
    <name evidence="9" type="ORF">J2W40_000647</name>
</gene>
<dbReference type="PANTHER" id="PTHR11002">
    <property type="entry name" value="CARBONIC ANHYDRASE"/>
    <property type="match status" value="1"/>
</dbReference>